<feature type="compositionally biased region" description="Polar residues" evidence="2">
    <location>
        <begin position="584"/>
        <end position="595"/>
    </location>
</feature>
<feature type="region of interest" description="Disordered" evidence="2">
    <location>
        <begin position="367"/>
        <end position="392"/>
    </location>
</feature>
<feature type="domain" description="Rab-GAP TBC" evidence="3">
    <location>
        <begin position="115"/>
        <end position="308"/>
    </location>
</feature>
<dbReference type="Gene3D" id="1.10.8.270">
    <property type="entry name" value="putative rabgap domain of human tbc1 domain family member 14 like domains"/>
    <property type="match status" value="1"/>
</dbReference>
<dbReference type="Proteomes" id="UP000318571">
    <property type="component" value="Chromosome 3"/>
</dbReference>
<evidence type="ECO:0000256" key="1">
    <source>
        <dbReference type="ARBA" id="ARBA00022468"/>
    </source>
</evidence>
<feature type="region of interest" description="Disordered" evidence="2">
    <location>
        <begin position="614"/>
        <end position="738"/>
    </location>
</feature>
<dbReference type="PANTHER" id="PTHR47219:SF19">
    <property type="entry name" value="USP6 N-TERMINAL-LIKE PROTEIN ISOFORM X1"/>
    <property type="match status" value="1"/>
</dbReference>
<dbReference type="SMART" id="SM00164">
    <property type="entry name" value="TBC"/>
    <property type="match status" value="1"/>
</dbReference>
<dbReference type="PROSITE" id="PS50086">
    <property type="entry name" value="TBC_RABGAP"/>
    <property type="match status" value="1"/>
</dbReference>
<sequence>MGEMGTDPSAEIDMLAKARIERLEIVHRYDQGREEGAKIDDWEDPKLEIYHAQDRYGFIHDQRLPDRGRSEKEQKQLKLERERSLKWVHMLNDEHKFFGIKAKHREKMINRIYKGIPDSVRGRVWCIILEIEKYKKEQKGVYQAMKNLARQHSPDIRQIDLDVNRTYRDHIMFRQRYNQRQQALFHVLAAYSMYNSEVGYCQGMSQIAALLLMYLNEEEDAFWALSRLMVHPKYNMHGFFIQGFPKLLRFQAHHEKVLKKFMPKLKKHLDKNGIDTGIYTLKWFFQCFLDRIPFSLTLRVWDLYLLEGERVMIGMAYNILRMHRRHLMKLGMDELIEFLQMNLEKDYGYDDDVVIDKLREVISELSSNRLDSPGRPPANELPQKPFGEVPKLSPEREIGYRTGFTAKEREFSNHTIQRQNETEKRLQREISSNSVGYDEEGSDIQSLDGDETSQLADNLMNNSSATGGFSSSLGGNDASDSVDLGGILPDTSFDSIEAPLKLSSPQKRSQGPPSRPKSEAIDRLDDSVRMMLQNAELNGEITDGFDDDDDVVYRRSKSSASHYPTPASAPSSSSSGNVGKRHSYQTSSNGNLVAGYRTTNGVLNTSRSCYEEERIHHSVTRKEVQTSKHVTSSTSSSRQQEMVITKGDRIRIKVPYTPPPSASSKEAEGEVRISQQTSNLVSSQSMSTSLNEEGRRGEGGRAGGGGGGGGGGHPRSSSASRRRSGNSSSHTKRRSNPR</sequence>
<dbReference type="GO" id="GO:0031267">
    <property type="term" value="F:small GTPase binding"/>
    <property type="evidence" value="ECO:0007669"/>
    <property type="project" value="TreeGrafter"/>
</dbReference>
<proteinExistence type="predicted"/>
<dbReference type="InterPro" id="IPR000195">
    <property type="entry name" value="Rab-GAP-TBC_dom"/>
</dbReference>
<name>A0A553P8S6_TIGCA</name>
<feature type="region of interest" description="Disordered" evidence="2">
    <location>
        <begin position="555"/>
        <end position="595"/>
    </location>
</feature>
<dbReference type="PANTHER" id="PTHR47219">
    <property type="entry name" value="RAB GTPASE-ACTIVATING PROTEIN 1-LIKE"/>
    <property type="match status" value="1"/>
</dbReference>
<feature type="compositionally biased region" description="Basic and acidic residues" evidence="2">
    <location>
        <begin position="614"/>
        <end position="626"/>
    </location>
</feature>
<feature type="compositionally biased region" description="Low complexity" evidence="2">
    <location>
        <begin position="558"/>
        <end position="575"/>
    </location>
</feature>
<organism evidence="4 5">
    <name type="scientific">Tigriopus californicus</name>
    <name type="common">Marine copepod</name>
    <dbReference type="NCBI Taxonomy" id="6832"/>
    <lineage>
        <taxon>Eukaryota</taxon>
        <taxon>Metazoa</taxon>
        <taxon>Ecdysozoa</taxon>
        <taxon>Arthropoda</taxon>
        <taxon>Crustacea</taxon>
        <taxon>Multicrustacea</taxon>
        <taxon>Hexanauplia</taxon>
        <taxon>Copepoda</taxon>
        <taxon>Harpacticoida</taxon>
        <taxon>Harpacticidae</taxon>
        <taxon>Tigriopus</taxon>
    </lineage>
</organism>
<feature type="compositionally biased region" description="Basic residues" evidence="2">
    <location>
        <begin position="720"/>
        <end position="738"/>
    </location>
</feature>
<gene>
    <name evidence="4" type="ORF">TCAL_01582</name>
</gene>
<dbReference type="SUPFAM" id="SSF47923">
    <property type="entry name" value="Ypt/Rab-GAP domain of gyp1p"/>
    <property type="match status" value="2"/>
</dbReference>
<feature type="compositionally biased region" description="Polar residues" evidence="2">
    <location>
        <begin position="503"/>
        <end position="512"/>
    </location>
</feature>
<feature type="compositionally biased region" description="Polar residues" evidence="2">
    <location>
        <begin position="673"/>
        <end position="691"/>
    </location>
</feature>
<dbReference type="InterPro" id="IPR035969">
    <property type="entry name" value="Rab-GAP_TBC_sf"/>
</dbReference>
<dbReference type="Pfam" id="PF00566">
    <property type="entry name" value="RabGAP-TBC"/>
    <property type="match status" value="1"/>
</dbReference>
<dbReference type="InterPro" id="IPR050302">
    <property type="entry name" value="Rab_GAP_TBC_domain"/>
</dbReference>
<dbReference type="AlphaFoldDB" id="A0A553P8S6"/>
<dbReference type="Gene3D" id="1.10.472.80">
    <property type="entry name" value="Ypt/Rab-GAP domain of gyp1p, domain 3"/>
    <property type="match status" value="1"/>
</dbReference>
<evidence type="ECO:0000256" key="2">
    <source>
        <dbReference type="SAM" id="MobiDB-lite"/>
    </source>
</evidence>
<evidence type="ECO:0000313" key="5">
    <source>
        <dbReference type="Proteomes" id="UP000318571"/>
    </source>
</evidence>
<feature type="region of interest" description="Disordered" evidence="2">
    <location>
        <begin position="500"/>
        <end position="521"/>
    </location>
</feature>
<evidence type="ECO:0000259" key="3">
    <source>
        <dbReference type="PROSITE" id="PS50086"/>
    </source>
</evidence>
<keyword evidence="1" id="KW-0343">GTPase activation</keyword>
<accession>A0A553P8S6</accession>
<reference evidence="4 5" key="1">
    <citation type="journal article" date="2018" name="Nat. Ecol. Evol.">
        <title>Genomic signatures of mitonuclear coevolution across populations of Tigriopus californicus.</title>
        <authorList>
            <person name="Barreto F.S."/>
            <person name="Watson E.T."/>
            <person name="Lima T.G."/>
            <person name="Willett C.S."/>
            <person name="Edmands S."/>
            <person name="Li W."/>
            <person name="Burton R.S."/>
        </authorList>
    </citation>
    <scope>NUCLEOTIDE SEQUENCE [LARGE SCALE GENOMIC DNA]</scope>
    <source>
        <strain evidence="4 5">San Diego</strain>
    </source>
</reference>
<dbReference type="FunFam" id="1.10.8.270:FF:000010">
    <property type="entry name" value="Putative USP6 N-terminal-like protein"/>
    <property type="match status" value="1"/>
</dbReference>
<keyword evidence="5" id="KW-1185">Reference proteome</keyword>
<feature type="region of interest" description="Disordered" evidence="2">
    <location>
        <begin position="409"/>
        <end position="449"/>
    </location>
</feature>
<dbReference type="FunFam" id="1.10.472.80:FF:000019">
    <property type="entry name" value="USP6 N-terminal like"/>
    <property type="match status" value="1"/>
</dbReference>
<feature type="compositionally biased region" description="Gly residues" evidence="2">
    <location>
        <begin position="700"/>
        <end position="713"/>
    </location>
</feature>
<comment type="caution">
    <text evidence="4">The sequence shown here is derived from an EMBL/GenBank/DDBJ whole genome shotgun (WGS) entry which is preliminary data.</text>
</comment>
<dbReference type="Gene3D" id="1.10.10.750">
    <property type="entry name" value="Ypt/Rab-GAP domain of gyp1p, domain 1"/>
    <property type="match status" value="1"/>
</dbReference>
<protein>
    <recommendedName>
        <fullName evidence="3">Rab-GAP TBC domain-containing protein</fullName>
    </recommendedName>
</protein>
<evidence type="ECO:0000313" key="4">
    <source>
        <dbReference type="EMBL" id="TRY74082.1"/>
    </source>
</evidence>
<dbReference type="STRING" id="6832.A0A553P8S6"/>
<dbReference type="GO" id="GO:0005096">
    <property type="term" value="F:GTPase activator activity"/>
    <property type="evidence" value="ECO:0007669"/>
    <property type="project" value="UniProtKB-KW"/>
</dbReference>
<dbReference type="EMBL" id="VCGU01000007">
    <property type="protein sequence ID" value="TRY74082.1"/>
    <property type="molecule type" value="Genomic_DNA"/>
</dbReference>